<comment type="caution">
    <text evidence="1">The sequence shown here is derived from an EMBL/GenBank/DDBJ whole genome shotgun (WGS) entry which is preliminary data.</text>
</comment>
<keyword evidence="2" id="KW-1185">Reference proteome</keyword>
<evidence type="ECO:0000313" key="2">
    <source>
        <dbReference type="Proteomes" id="UP000249364"/>
    </source>
</evidence>
<reference evidence="1 2" key="1">
    <citation type="submission" date="2018-06" db="EMBL/GenBank/DDBJ databases">
        <title>Genomic Encyclopedia of Archaeal and Bacterial Type Strains, Phase II (KMG-II): from individual species to whole genera.</title>
        <authorList>
            <person name="Goeker M."/>
        </authorList>
    </citation>
    <scope>NUCLEOTIDE SEQUENCE [LARGE SCALE GENOMIC DNA]</scope>
    <source>
        <strain evidence="1 2">DSM 13087</strain>
    </source>
</reference>
<dbReference type="OrthoDB" id="7876035at2"/>
<organism evidence="1 2">
    <name type="scientific">Roseinatronobacter thiooxidans</name>
    <dbReference type="NCBI Taxonomy" id="121821"/>
    <lineage>
        <taxon>Bacteria</taxon>
        <taxon>Pseudomonadati</taxon>
        <taxon>Pseudomonadota</taxon>
        <taxon>Alphaproteobacteria</taxon>
        <taxon>Rhodobacterales</taxon>
        <taxon>Paracoccaceae</taxon>
        <taxon>Roseinatronobacter</taxon>
    </lineage>
</organism>
<sequence>MFDPVSLWMQGTVMWMKVFKQQQEAYLRVLGAFAEKLPHEGAADIAREAEAIKQTVGTVAKSVKPATAKPKAKDPELVSA</sequence>
<proteinExistence type="predicted"/>
<dbReference type="AlphaFoldDB" id="A0A2W7QHD7"/>
<protein>
    <recommendedName>
        <fullName evidence="3">Phasin protein</fullName>
    </recommendedName>
</protein>
<gene>
    <name evidence="1" type="ORF">LY56_00106</name>
</gene>
<evidence type="ECO:0000313" key="1">
    <source>
        <dbReference type="EMBL" id="PZX47958.1"/>
    </source>
</evidence>
<accession>A0A2W7QHD7</accession>
<dbReference type="RefSeq" id="WP_071468880.1">
    <property type="nucleotide sequence ID" value="NZ_MEHT01000009.1"/>
</dbReference>
<name>A0A2W7QHD7_9RHOB</name>
<evidence type="ECO:0008006" key="3">
    <source>
        <dbReference type="Google" id="ProtNLM"/>
    </source>
</evidence>
<dbReference type="Proteomes" id="UP000249364">
    <property type="component" value="Unassembled WGS sequence"/>
</dbReference>
<dbReference type="EMBL" id="QKZQ01000001">
    <property type="protein sequence ID" value="PZX47958.1"/>
    <property type="molecule type" value="Genomic_DNA"/>
</dbReference>